<dbReference type="RefSeq" id="WP_142891511.1">
    <property type="nucleotide sequence ID" value="NZ_ML660160.1"/>
</dbReference>
<evidence type="ECO:0000256" key="11">
    <source>
        <dbReference type="SAM" id="SignalP"/>
    </source>
</evidence>
<accession>A0A545UJ06</accession>
<keyword evidence="14" id="KW-0675">Receptor</keyword>
<comment type="caution">
    <text evidence="14">The sequence shown here is derived from an EMBL/GenBank/DDBJ whole genome shotgun (WGS) entry which is preliminary data.</text>
</comment>
<evidence type="ECO:0000256" key="10">
    <source>
        <dbReference type="SAM" id="MobiDB-lite"/>
    </source>
</evidence>
<feature type="chain" id="PRO_5021808712" evidence="11">
    <location>
        <begin position="27"/>
        <end position="1045"/>
    </location>
</feature>
<feature type="domain" description="TonB-dependent receptor-like beta-barrel" evidence="12">
    <location>
        <begin position="446"/>
        <end position="1003"/>
    </location>
</feature>
<reference evidence="14 15" key="1">
    <citation type="submission" date="2019-07" db="EMBL/GenBank/DDBJ databases">
        <title>Draft genome for Aliikangiella sp. M105.</title>
        <authorList>
            <person name="Wang G."/>
        </authorList>
    </citation>
    <scope>NUCLEOTIDE SEQUENCE [LARGE SCALE GENOMIC DNA]</scope>
    <source>
        <strain evidence="14 15">M105</strain>
    </source>
</reference>
<dbReference type="Gene3D" id="2.170.130.10">
    <property type="entry name" value="TonB-dependent receptor, plug domain"/>
    <property type="match status" value="1"/>
</dbReference>
<organism evidence="14 15">
    <name type="scientific">Aliikangiella coralliicola</name>
    <dbReference type="NCBI Taxonomy" id="2592383"/>
    <lineage>
        <taxon>Bacteria</taxon>
        <taxon>Pseudomonadati</taxon>
        <taxon>Pseudomonadota</taxon>
        <taxon>Gammaproteobacteria</taxon>
        <taxon>Oceanospirillales</taxon>
        <taxon>Pleioneaceae</taxon>
        <taxon>Aliikangiella</taxon>
    </lineage>
</organism>
<evidence type="ECO:0000256" key="4">
    <source>
        <dbReference type="ARBA" id="ARBA00022692"/>
    </source>
</evidence>
<dbReference type="InterPro" id="IPR037066">
    <property type="entry name" value="Plug_dom_sf"/>
</dbReference>
<keyword evidence="2 8" id="KW-0813">Transport</keyword>
<keyword evidence="7 8" id="KW-0998">Cell outer membrane</keyword>
<dbReference type="Proteomes" id="UP000315439">
    <property type="component" value="Unassembled WGS sequence"/>
</dbReference>
<gene>
    <name evidence="14" type="ORF">FLL46_00780</name>
</gene>
<dbReference type="PANTHER" id="PTHR47234">
    <property type="match status" value="1"/>
</dbReference>
<dbReference type="Pfam" id="PF00593">
    <property type="entry name" value="TonB_dep_Rec_b-barrel"/>
    <property type="match status" value="1"/>
</dbReference>
<proteinExistence type="inferred from homology"/>
<dbReference type="Gene3D" id="2.40.170.20">
    <property type="entry name" value="TonB-dependent receptor, beta-barrel domain"/>
    <property type="match status" value="1"/>
</dbReference>
<dbReference type="OrthoDB" id="9764669at2"/>
<keyword evidence="6 8" id="KW-0472">Membrane</keyword>
<keyword evidence="15" id="KW-1185">Reference proteome</keyword>
<evidence type="ECO:0000256" key="8">
    <source>
        <dbReference type="PROSITE-ProRule" id="PRU01360"/>
    </source>
</evidence>
<keyword evidence="4 8" id="KW-0812">Transmembrane</keyword>
<name>A0A545UJ06_9GAMM</name>
<feature type="compositionally biased region" description="Basic and acidic residues" evidence="10">
    <location>
        <begin position="30"/>
        <end position="42"/>
    </location>
</feature>
<dbReference type="Pfam" id="PF07715">
    <property type="entry name" value="Plug"/>
    <property type="match status" value="1"/>
</dbReference>
<dbReference type="InterPro" id="IPR036942">
    <property type="entry name" value="Beta-barrel_TonB_sf"/>
</dbReference>
<dbReference type="GO" id="GO:0009279">
    <property type="term" value="C:cell outer membrane"/>
    <property type="evidence" value="ECO:0007669"/>
    <property type="project" value="UniProtKB-SubCell"/>
</dbReference>
<dbReference type="EMBL" id="VIKS01000001">
    <property type="protein sequence ID" value="TQV89447.1"/>
    <property type="molecule type" value="Genomic_DNA"/>
</dbReference>
<evidence type="ECO:0000313" key="14">
    <source>
        <dbReference type="EMBL" id="TQV89447.1"/>
    </source>
</evidence>
<evidence type="ECO:0000256" key="2">
    <source>
        <dbReference type="ARBA" id="ARBA00022448"/>
    </source>
</evidence>
<evidence type="ECO:0000259" key="12">
    <source>
        <dbReference type="Pfam" id="PF00593"/>
    </source>
</evidence>
<feature type="signal peptide" evidence="11">
    <location>
        <begin position="1"/>
        <end position="26"/>
    </location>
</feature>
<feature type="compositionally biased region" description="Acidic residues" evidence="10">
    <location>
        <begin position="64"/>
        <end position="75"/>
    </location>
</feature>
<dbReference type="SUPFAM" id="SSF56935">
    <property type="entry name" value="Porins"/>
    <property type="match status" value="1"/>
</dbReference>
<keyword evidence="11" id="KW-0732">Signal</keyword>
<feature type="domain" description="TonB-dependent receptor plug" evidence="13">
    <location>
        <begin position="102"/>
        <end position="214"/>
    </location>
</feature>
<comment type="subcellular location">
    <subcellularLocation>
        <location evidence="1 8">Cell outer membrane</location>
        <topology evidence="1 8">Multi-pass membrane protein</topology>
    </subcellularLocation>
</comment>
<evidence type="ECO:0000256" key="5">
    <source>
        <dbReference type="ARBA" id="ARBA00023077"/>
    </source>
</evidence>
<protein>
    <submittedName>
        <fullName evidence="14">TonB-dependent receptor</fullName>
    </submittedName>
</protein>
<evidence type="ECO:0000256" key="7">
    <source>
        <dbReference type="ARBA" id="ARBA00023237"/>
    </source>
</evidence>
<evidence type="ECO:0000256" key="3">
    <source>
        <dbReference type="ARBA" id="ARBA00022452"/>
    </source>
</evidence>
<dbReference type="AlphaFoldDB" id="A0A545UJ06"/>
<evidence type="ECO:0000256" key="6">
    <source>
        <dbReference type="ARBA" id="ARBA00023136"/>
    </source>
</evidence>
<dbReference type="InterPro" id="IPR012910">
    <property type="entry name" value="Plug_dom"/>
</dbReference>
<dbReference type="InterPro" id="IPR039426">
    <property type="entry name" value="TonB-dep_rcpt-like"/>
</dbReference>
<evidence type="ECO:0000256" key="1">
    <source>
        <dbReference type="ARBA" id="ARBA00004571"/>
    </source>
</evidence>
<keyword evidence="5 9" id="KW-0798">TonB box</keyword>
<keyword evidence="3 8" id="KW-1134">Transmembrane beta strand</keyword>
<evidence type="ECO:0000256" key="9">
    <source>
        <dbReference type="RuleBase" id="RU003357"/>
    </source>
</evidence>
<dbReference type="InterPro" id="IPR000531">
    <property type="entry name" value="Beta-barrel_TonB"/>
</dbReference>
<comment type="similarity">
    <text evidence="8 9">Belongs to the TonB-dependent receptor family.</text>
</comment>
<dbReference type="PANTHER" id="PTHR47234:SF2">
    <property type="entry name" value="TONB-DEPENDENT RECEPTOR"/>
    <property type="match status" value="1"/>
</dbReference>
<sequence length="1045" mass="114448">MNSIFKRRAIVVAVSLAITISGNVLGSESELEKEKAENRKTSTENSTVEAISADASEKANSESENNESDNIGEEDGISKTEEKENKVVITGSRLRRDSFSVATPLVTMDKEAISDTGLGLLSEILVDGVPAISEGSSNTNTQSSVQNTGLSTVNLRDLGVDRTLTLIDGRRVVSNSYSGNYVSLSSIPSGMVDRIEIISGGASAVYGSDAIAGVVNIITQKDKEGFEFQVRGGHTPAGGGREFSVDFDYGNLFNNGKTYFFVGTSWDRQFGVSWEDRDRAALEADYRYDDELFCNQMATETGDQCMRDITPADWRARSDGTAGGVFEEGRGGVGGYYYTEEGLQTGWLEERDGVNSAQWVQLKIPNDRFSTAFKLTHEFEDVSSYFQTQYAQTDSLNRKSPEDDYESAYVLTLDPVTGAPGRIRPGTISINNPFAPAEIANNAGSSISWDRRFHEVGQIMTDNTRKTLRTWAGLQGDMFDGAWDWDASIGYGKFQQKQKRLNELNIFRVAEALDSEYAADGVTIQCADADARARGCVPLNIFGVGSITPEMADWIRANPTITTDISQFTALGYITGDLFEMPAGNVSAVFGAEYRRDRQGVVTSEGHRNGGITFNVVPTFDGEIDVWETFAEFGVPLVRDASFAKNLSAEFSVRMADYSPKGIGTVGSHKVGLVWEPVEGYLLRANYARAQRAPNITELLSPARGDFDGFSDICDGVTETSTGAGHDNCRLEPSIAAVIAGGGTFEDDNNGYSPNAGNENLKEETADTFTFGFTMAPDFLEDFKIAVDYYDIEIRDAIDQVSNADILRQCYDSSLPFGDSNSFCNDITRDTDGNIIEILQRVINLSETRARGYDLALEYKHDLGDYGRLKFRADTTHVIEHSNTFEGNDGLETVQLKGELASGIFEDRASASLSWYKSGWRVRWSTRYLGSIVDSHERVDEFEELIAENNQACANGDASCVTNPETPFYLYFPSYTKHNLSVSYTMDIGRDSELRIYGGANNVFDDLGPFIPRYGQTAGGGAGNSDSEYGGGIGRLVYVGAEFKF</sequence>
<evidence type="ECO:0000259" key="13">
    <source>
        <dbReference type="Pfam" id="PF07715"/>
    </source>
</evidence>
<feature type="region of interest" description="Disordered" evidence="10">
    <location>
        <begin position="27"/>
        <end position="84"/>
    </location>
</feature>
<evidence type="ECO:0000313" key="15">
    <source>
        <dbReference type="Proteomes" id="UP000315439"/>
    </source>
</evidence>
<dbReference type="PROSITE" id="PS52016">
    <property type="entry name" value="TONB_DEPENDENT_REC_3"/>
    <property type="match status" value="1"/>
</dbReference>